<dbReference type="InterPro" id="IPR011701">
    <property type="entry name" value="MFS"/>
</dbReference>
<feature type="transmembrane region" description="Helical" evidence="7">
    <location>
        <begin position="252"/>
        <end position="274"/>
    </location>
</feature>
<proteinExistence type="predicted"/>
<dbReference type="Proteomes" id="UP001501563">
    <property type="component" value="Unassembled WGS sequence"/>
</dbReference>
<feature type="transmembrane region" description="Helical" evidence="7">
    <location>
        <begin position="369"/>
        <end position="386"/>
    </location>
</feature>
<dbReference type="RefSeq" id="WP_345553283.1">
    <property type="nucleotide sequence ID" value="NZ_BAAAZA010000030.1"/>
</dbReference>
<dbReference type="InterPro" id="IPR036259">
    <property type="entry name" value="MFS_trans_sf"/>
</dbReference>
<protein>
    <submittedName>
        <fullName evidence="9">MFS transporter</fullName>
    </submittedName>
</protein>
<dbReference type="SUPFAM" id="SSF103473">
    <property type="entry name" value="MFS general substrate transporter"/>
    <property type="match status" value="1"/>
</dbReference>
<dbReference type="PANTHER" id="PTHR23513:SF6">
    <property type="entry name" value="MAJOR FACILITATOR SUPERFAMILY ASSOCIATED DOMAIN-CONTAINING PROTEIN"/>
    <property type="match status" value="1"/>
</dbReference>
<evidence type="ECO:0000256" key="2">
    <source>
        <dbReference type="ARBA" id="ARBA00022475"/>
    </source>
</evidence>
<dbReference type="PROSITE" id="PS50850">
    <property type="entry name" value="MFS"/>
    <property type="match status" value="1"/>
</dbReference>
<feature type="transmembrane region" description="Helical" evidence="7">
    <location>
        <begin position="167"/>
        <end position="185"/>
    </location>
</feature>
<dbReference type="EMBL" id="BAAAZA010000030">
    <property type="protein sequence ID" value="GAA3893177.1"/>
    <property type="molecule type" value="Genomic_DNA"/>
</dbReference>
<feature type="transmembrane region" description="Helical" evidence="7">
    <location>
        <begin position="143"/>
        <end position="161"/>
    </location>
</feature>
<organism evidence="9 10">
    <name type="scientific">Streptomyces lannensis</name>
    <dbReference type="NCBI Taxonomy" id="766498"/>
    <lineage>
        <taxon>Bacteria</taxon>
        <taxon>Bacillati</taxon>
        <taxon>Actinomycetota</taxon>
        <taxon>Actinomycetes</taxon>
        <taxon>Kitasatosporales</taxon>
        <taxon>Streptomycetaceae</taxon>
        <taxon>Streptomyces</taxon>
    </lineage>
</organism>
<keyword evidence="3 7" id="KW-0812">Transmembrane</keyword>
<evidence type="ECO:0000256" key="3">
    <source>
        <dbReference type="ARBA" id="ARBA00022692"/>
    </source>
</evidence>
<feature type="transmembrane region" description="Helical" evidence="7">
    <location>
        <begin position="304"/>
        <end position="329"/>
    </location>
</feature>
<evidence type="ECO:0000259" key="8">
    <source>
        <dbReference type="PROSITE" id="PS50850"/>
    </source>
</evidence>
<feature type="domain" description="Major facilitator superfamily (MFS) profile" evidence="8">
    <location>
        <begin position="1"/>
        <end position="388"/>
    </location>
</feature>
<comment type="subcellular location">
    <subcellularLocation>
        <location evidence="1">Cell membrane</location>
        <topology evidence="1">Multi-pass membrane protein</topology>
    </subcellularLocation>
</comment>
<feature type="transmembrane region" description="Helical" evidence="7">
    <location>
        <begin position="12"/>
        <end position="35"/>
    </location>
</feature>
<name>A0ABP7L1F3_9ACTN</name>
<dbReference type="Gene3D" id="1.20.1250.20">
    <property type="entry name" value="MFS general substrate transporter like domains"/>
    <property type="match status" value="1"/>
</dbReference>
<feature type="transmembrane region" description="Helical" evidence="7">
    <location>
        <begin position="99"/>
        <end position="122"/>
    </location>
</feature>
<feature type="transmembrane region" description="Helical" evidence="7">
    <location>
        <begin position="73"/>
        <end position="93"/>
    </location>
</feature>
<comment type="caution">
    <text evidence="9">The sequence shown here is derived from an EMBL/GenBank/DDBJ whole genome shotgun (WGS) entry which is preliminary data.</text>
</comment>
<feature type="compositionally biased region" description="Basic and acidic residues" evidence="6">
    <location>
        <begin position="396"/>
        <end position="410"/>
    </location>
</feature>
<keyword evidence="2" id="KW-1003">Cell membrane</keyword>
<reference evidence="10" key="1">
    <citation type="journal article" date="2019" name="Int. J. Syst. Evol. Microbiol.">
        <title>The Global Catalogue of Microorganisms (GCM) 10K type strain sequencing project: providing services to taxonomists for standard genome sequencing and annotation.</title>
        <authorList>
            <consortium name="The Broad Institute Genomics Platform"/>
            <consortium name="The Broad Institute Genome Sequencing Center for Infectious Disease"/>
            <person name="Wu L."/>
            <person name="Ma J."/>
        </authorList>
    </citation>
    <scope>NUCLEOTIDE SEQUENCE [LARGE SCALE GENOMIC DNA]</scope>
    <source>
        <strain evidence="10">JCM 16578</strain>
    </source>
</reference>
<keyword evidence="10" id="KW-1185">Reference proteome</keyword>
<feature type="transmembrane region" description="Helical" evidence="7">
    <location>
        <begin position="218"/>
        <end position="240"/>
    </location>
</feature>
<evidence type="ECO:0000256" key="7">
    <source>
        <dbReference type="SAM" id="Phobius"/>
    </source>
</evidence>
<evidence type="ECO:0000256" key="1">
    <source>
        <dbReference type="ARBA" id="ARBA00004651"/>
    </source>
</evidence>
<gene>
    <name evidence="9" type="ORF">GCM10022207_71310</name>
</gene>
<feature type="transmembrane region" description="Helical" evidence="7">
    <location>
        <begin position="47"/>
        <end position="66"/>
    </location>
</feature>
<dbReference type="InterPro" id="IPR020846">
    <property type="entry name" value="MFS_dom"/>
</dbReference>
<sequence>MPGLLARRDFRLFITGQTLSTLADNAVFVALGVWAKELTGSSSAAGLVLLSYTVPMLLLPIGGYAADRFPRGPLLVTANLALAALSLPLLLVTGPSGTWIIHVVAVLYGLAAVVLGPAQSAVLRGMLSGEAELGAAIGLSQSMRSGTVLLAPLLGASLLGWAGGRVFTLVNIVLLLAAALLFVLLPGERRAPQEEAQTASGVLAGLRHLRATRGIHRLLVALTTLLLAVGLLQPMLYALLEHGLHRPPRFMGVLETTLAVGSLAGSVAGGFLIARLGSRRLMRAGAVLFGTGAALLTVPAPSTVLPGLVLAGAGTPAAVIGLATAAQAATPGHLMGRTQAVVNLILTVPQAISLGVGSALVAVLSFRQMVAVMIIGCLAVVTLLGPRRAGGATDRNTSERQDGTDRTTRT</sequence>
<dbReference type="Pfam" id="PF07690">
    <property type="entry name" value="MFS_1"/>
    <property type="match status" value="1"/>
</dbReference>
<feature type="transmembrane region" description="Helical" evidence="7">
    <location>
        <begin position="341"/>
        <end position="363"/>
    </location>
</feature>
<evidence type="ECO:0000256" key="6">
    <source>
        <dbReference type="SAM" id="MobiDB-lite"/>
    </source>
</evidence>
<feature type="transmembrane region" description="Helical" evidence="7">
    <location>
        <begin position="281"/>
        <end position="298"/>
    </location>
</feature>
<keyword evidence="4 7" id="KW-1133">Transmembrane helix</keyword>
<evidence type="ECO:0000256" key="4">
    <source>
        <dbReference type="ARBA" id="ARBA00022989"/>
    </source>
</evidence>
<dbReference type="CDD" id="cd06173">
    <property type="entry name" value="MFS_MefA_like"/>
    <property type="match status" value="1"/>
</dbReference>
<evidence type="ECO:0000256" key="5">
    <source>
        <dbReference type="ARBA" id="ARBA00023136"/>
    </source>
</evidence>
<dbReference type="PANTHER" id="PTHR23513">
    <property type="entry name" value="INTEGRAL MEMBRANE EFFLUX PROTEIN-RELATED"/>
    <property type="match status" value="1"/>
</dbReference>
<keyword evidence="5 7" id="KW-0472">Membrane</keyword>
<evidence type="ECO:0000313" key="10">
    <source>
        <dbReference type="Proteomes" id="UP001501563"/>
    </source>
</evidence>
<feature type="region of interest" description="Disordered" evidence="6">
    <location>
        <begin position="389"/>
        <end position="410"/>
    </location>
</feature>
<accession>A0ABP7L1F3</accession>
<evidence type="ECO:0000313" key="9">
    <source>
        <dbReference type="EMBL" id="GAA3893177.1"/>
    </source>
</evidence>